<sequence length="570" mass="65730">MLEKSSSPFINQIHLQRLKQLCMRYPVSEQCATDIQTLAEQLSCSDRNVTKLIKTLTSLGWLSWEPGLGRGHKSKLTINVSFETALIRELENYCFKGQLSEAARYADQFGYYDVFRNNLPKWLHRAQEALKIQNHLAMLAPYCLPELHPLKAIRPISRPYIDGLFDTLLSYDKASDSVKPNLAHYFEFRGAELWLRLRDDVYFHNGEHLSPNHVVQCLEALVSYPHSKQLLYRHIRTVYADGRWIVLQMEFADPMILRMLADTHAAIYLESRDSQIPIGTGVFQLEVDPSISGPVDNTSHTHWSLIKNPHYFAVNALIDKIECWTIDSTSTDIHAHITHHGYSTSIPSASVNKTLSMGCEVMEFIYKEDMLSMDEKAWLIRHAREFCNNSSNNHAPVANCVSGLHQERVIHLYHPTMARPERDIKVWCADLNRTHYLELIEHWRQQGANMTLLPYQDSDNADIAMGIYAAQEDYVLNYYKWFLCSDAFDDCLSPEQQKTIVAFVDRVLESSSDINHLIDELHRCEDWMVQQGISIPLWRTSTAYHFSETIKGADIDSMGLISFKKLWTKD</sequence>
<dbReference type="Pfam" id="PF00496">
    <property type="entry name" value="SBP_bac_5"/>
    <property type="match status" value="1"/>
</dbReference>
<protein>
    <submittedName>
        <fullName evidence="4">ABC transporter substrate-binding protein</fullName>
    </submittedName>
</protein>
<name>A0ABN4KZ58_VIBHA</name>
<dbReference type="Pfam" id="PF12793">
    <property type="entry name" value="SgrR_N"/>
    <property type="match status" value="1"/>
</dbReference>
<dbReference type="SUPFAM" id="SSF53850">
    <property type="entry name" value="Periplasmic binding protein-like II"/>
    <property type="match status" value="1"/>
</dbReference>
<evidence type="ECO:0000256" key="1">
    <source>
        <dbReference type="ARBA" id="ARBA00023125"/>
    </source>
</evidence>
<evidence type="ECO:0000259" key="3">
    <source>
        <dbReference type="Pfam" id="PF12793"/>
    </source>
</evidence>
<evidence type="ECO:0000259" key="2">
    <source>
        <dbReference type="Pfam" id="PF00496"/>
    </source>
</evidence>
<dbReference type="InterPro" id="IPR025370">
    <property type="entry name" value="SgrR_HTH_N"/>
</dbReference>
<dbReference type="PANTHER" id="PTHR30290:SF72">
    <property type="entry name" value="HTH-TYPE TRANSCRIPTIONAL REGULATOR SGRR"/>
    <property type="match status" value="1"/>
</dbReference>
<feature type="domain" description="Solute-binding protein family 5" evidence="2">
    <location>
        <begin position="193"/>
        <end position="332"/>
    </location>
</feature>
<gene>
    <name evidence="4" type="ORF">AL538_04300</name>
</gene>
<dbReference type="Gene3D" id="3.40.190.10">
    <property type="entry name" value="Periplasmic binding protein-like II"/>
    <property type="match status" value="1"/>
</dbReference>
<proteinExistence type="predicted"/>
<dbReference type="InterPro" id="IPR039424">
    <property type="entry name" value="SBP_5"/>
</dbReference>
<accession>A0ABN4KZ58</accession>
<organism evidence="4 5">
    <name type="scientific">Vibrio harveyi</name>
    <name type="common">Beneckea harveyi</name>
    <dbReference type="NCBI Taxonomy" id="669"/>
    <lineage>
        <taxon>Bacteria</taxon>
        <taxon>Pseudomonadati</taxon>
        <taxon>Pseudomonadota</taxon>
        <taxon>Gammaproteobacteria</taxon>
        <taxon>Vibrionales</taxon>
        <taxon>Vibrionaceae</taxon>
        <taxon>Vibrio</taxon>
    </lineage>
</organism>
<dbReference type="EMBL" id="CP014038">
    <property type="protein sequence ID" value="AMF97014.1"/>
    <property type="molecule type" value="Genomic_DNA"/>
</dbReference>
<evidence type="ECO:0000313" key="4">
    <source>
        <dbReference type="EMBL" id="AMF97014.1"/>
    </source>
</evidence>
<dbReference type="Proteomes" id="UP000067422">
    <property type="component" value="Chromosome 1"/>
</dbReference>
<feature type="domain" description="Transcriptional regulator SgrR N-terminal HTH" evidence="3">
    <location>
        <begin position="20"/>
        <end position="107"/>
    </location>
</feature>
<dbReference type="PANTHER" id="PTHR30290">
    <property type="entry name" value="PERIPLASMIC BINDING COMPONENT OF ABC TRANSPORTER"/>
    <property type="match status" value="1"/>
</dbReference>
<dbReference type="InterPro" id="IPR000914">
    <property type="entry name" value="SBP_5_dom"/>
</dbReference>
<keyword evidence="5" id="KW-1185">Reference proteome</keyword>
<reference evidence="4" key="1">
    <citation type="submission" date="2018-01" db="EMBL/GenBank/DDBJ databases">
        <title>FDA dAtabase for Regulatory Grade micrObial Sequences (FDA-ARGOS): Supporting development and validation of Infectious Disease Dx tests.</title>
        <authorList>
            <person name="Hoffmann M."/>
            <person name="Allard M."/>
            <person name="Evans P."/>
            <person name="Brown E."/>
            <person name="Tallon L."/>
            <person name="Sadzewicz L."/>
            <person name="Sengamalay N."/>
            <person name="Ott S."/>
            <person name="Godinez A."/>
            <person name="Nagaraj S."/>
            <person name="Vyas G."/>
            <person name="Aluvathingal J."/>
            <person name="Nadendla S."/>
            <person name="Geyer C."/>
            <person name="Sichtig H."/>
        </authorList>
    </citation>
    <scope>NUCLEOTIDE SEQUENCE</scope>
    <source>
        <strain evidence="4">FDAARGOS_107</strain>
    </source>
</reference>
<evidence type="ECO:0000313" key="5">
    <source>
        <dbReference type="Proteomes" id="UP000067422"/>
    </source>
</evidence>
<keyword evidence="1" id="KW-0238">DNA-binding</keyword>